<dbReference type="InterPro" id="IPR000048">
    <property type="entry name" value="IQ_motif_EF-hand-BS"/>
</dbReference>
<organism evidence="2 3">
    <name type="scientific">Diaphorina citri</name>
    <name type="common">Asian citrus psyllid</name>
    <dbReference type="NCBI Taxonomy" id="121845"/>
    <lineage>
        <taxon>Eukaryota</taxon>
        <taxon>Metazoa</taxon>
        <taxon>Ecdysozoa</taxon>
        <taxon>Arthropoda</taxon>
        <taxon>Hexapoda</taxon>
        <taxon>Insecta</taxon>
        <taxon>Pterygota</taxon>
        <taxon>Neoptera</taxon>
        <taxon>Paraneoptera</taxon>
        <taxon>Hemiptera</taxon>
        <taxon>Sternorrhyncha</taxon>
        <taxon>Psylloidea</taxon>
        <taxon>Psyllidae</taxon>
        <taxon>Diaphorininae</taxon>
        <taxon>Diaphorina</taxon>
    </lineage>
</organism>
<proteinExistence type="predicted"/>
<dbReference type="Proteomes" id="UP000079169">
    <property type="component" value="Unplaced"/>
</dbReference>
<evidence type="ECO:0000313" key="2">
    <source>
        <dbReference type="Proteomes" id="UP000079169"/>
    </source>
</evidence>
<dbReference type="AlphaFoldDB" id="A0A3Q0JBN0"/>
<evidence type="ECO:0000256" key="1">
    <source>
        <dbReference type="SAM" id="MobiDB-lite"/>
    </source>
</evidence>
<dbReference type="KEGG" id="dci:113471130"/>
<dbReference type="PROSITE" id="PS50096">
    <property type="entry name" value="IQ"/>
    <property type="match status" value="1"/>
</dbReference>
<sequence>MAMLTQEADKAAVLIQSSFRGYQARKKLSRGDAVHMPTTSSSATPSSTRSEDKPVTSHRGTGEFHDSVFASNTSLKRNTKVNQTKMSGRKKLRNGKKNGRKTPWRK</sequence>
<gene>
    <name evidence="3" type="primary">LOC113471130</name>
</gene>
<evidence type="ECO:0000313" key="3">
    <source>
        <dbReference type="RefSeq" id="XP_026685844.1"/>
    </source>
</evidence>
<dbReference type="SMART" id="SM00015">
    <property type="entry name" value="IQ"/>
    <property type="match status" value="1"/>
</dbReference>
<name>A0A3Q0JBN0_DIACI</name>
<dbReference type="RefSeq" id="XP_026685844.1">
    <property type="nucleotide sequence ID" value="XM_026830043.1"/>
</dbReference>
<dbReference type="Gene3D" id="1.20.5.190">
    <property type="match status" value="1"/>
</dbReference>
<dbReference type="GeneID" id="113471130"/>
<accession>A0A3Q0JBN0</accession>
<protein>
    <submittedName>
        <fullName evidence="3">Uncharacterized protein LOC113471130 isoform X1</fullName>
    </submittedName>
</protein>
<feature type="compositionally biased region" description="Low complexity" evidence="1">
    <location>
        <begin position="38"/>
        <end position="48"/>
    </location>
</feature>
<keyword evidence="2" id="KW-1185">Reference proteome</keyword>
<reference evidence="3" key="1">
    <citation type="submission" date="2025-08" db="UniProtKB">
        <authorList>
            <consortium name="RefSeq"/>
        </authorList>
    </citation>
    <scope>IDENTIFICATION</scope>
</reference>
<dbReference type="PaxDb" id="121845-A0A3Q0JBN0"/>
<feature type="compositionally biased region" description="Polar residues" evidence="1">
    <location>
        <begin position="69"/>
        <end position="86"/>
    </location>
</feature>
<feature type="region of interest" description="Disordered" evidence="1">
    <location>
        <begin position="18"/>
        <end position="106"/>
    </location>
</feature>
<dbReference type="Pfam" id="PF00612">
    <property type="entry name" value="IQ"/>
    <property type="match status" value="1"/>
</dbReference>
<feature type="compositionally biased region" description="Basic residues" evidence="1">
    <location>
        <begin position="87"/>
        <end position="106"/>
    </location>
</feature>
<feature type="compositionally biased region" description="Basic and acidic residues" evidence="1">
    <location>
        <begin position="49"/>
        <end position="66"/>
    </location>
</feature>